<dbReference type="AlphaFoldDB" id="A0A4C1U828"/>
<organism evidence="2 3">
    <name type="scientific">Eumeta variegata</name>
    <name type="common">Bagworm moth</name>
    <name type="synonym">Eumeta japonica</name>
    <dbReference type="NCBI Taxonomy" id="151549"/>
    <lineage>
        <taxon>Eukaryota</taxon>
        <taxon>Metazoa</taxon>
        <taxon>Ecdysozoa</taxon>
        <taxon>Arthropoda</taxon>
        <taxon>Hexapoda</taxon>
        <taxon>Insecta</taxon>
        <taxon>Pterygota</taxon>
        <taxon>Neoptera</taxon>
        <taxon>Endopterygota</taxon>
        <taxon>Lepidoptera</taxon>
        <taxon>Glossata</taxon>
        <taxon>Ditrysia</taxon>
        <taxon>Tineoidea</taxon>
        <taxon>Psychidae</taxon>
        <taxon>Oiketicinae</taxon>
        <taxon>Eumeta</taxon>
    </lineage>
</organism>
<evidence type="ECO:0000259" key="1">
    <source>
        <dbReference type="Pfam" id="PF17906"/>
    </source>
</evidence>
<dbReference type="Proteomes" id="UP000299102">
    <property type="component" value="Unassembled WGS sequence"/>
</dbReference>
<keyword evidence="3" id="KW-1185">Reference proteome</keyword>
<dbReference type="EMBL" id="BGZK01000138">
    <property type="protein sequence ID" value="GBP22250.1"/>
    <property type="molecule type" value="Genomic_DNA"/>
</dbReference>
<comment type="caution">
    <text evidence="2">The sequence shown here is derived from an EMBL/GenBank/DDBJ whole genome shotgun (WGS) entry which is preliminary data.</text>
</comment>
<protein>
    <recommendedName>
        <fullName evidence="1">Mos1 transposase HTH domain-containing protein</fullName>
    </recommendedName>
</protein>
<name>A0A4C1U828_EUMVA</name>
<proteinExistence type="predicted"/>
<evidence type="ECO:0000313" key="3">
    <source>
        <dbReference type="Proteomes" id="UP000299102"/>
    </source>
</evidence>
<accession>A0A4C1U828</accession>
<gene>
    <name evidence="2" type="ORF">EVAR_22536_1</name>
</gene>
<evidence type="ECO:0000313" key="2">
    <source>
        <dbReference type="EMBL" id="GBP22250.1"/>
    </source>
</evidence>
<dbReference type="InterPro" id="IPR041426">
    <property type="entry name" value="Mos1_HTH"/>
</dbReference>
<feature type="domain" description="Mos1 transposase HTH" evidence="1">
    <location>
        <begin position="7"/>
        <end position="47"/>
    </location>
</feature>
<reference evidence="2 3" key="1">
    <citation type="journal article" date="2019" name="Commun. Biol.">
        <title>The bagworm genome reveals a unique fibroin gene that provides high tensile strength.</title>
        <authorList>
            <person name="Kono N."/>
            <person name="Nakamura H."/>
            <person name="Ohtoshi R."/>
            <person name="Tomita M."/>
            <person name="Numata K."/>
            <person name="Arakawa K."/>
        </authorList>
    </citation>
    <scope>NUCLEOTIDE SEQUENCE [LARGE SCALE GENOMIC DNA]</scope>
</reference>
<sequence>MELGRCHFRAMIYYDYKKGVKPQECFELLITIFDEFSCSRATVFNWFTGVKIGRRSFEGEARIVNDGGGRRRSPRAGVALPPSKTLPTLSRYIARVASTQTGIAFDTNLTSLKVNEGSSQISCATKNVYFRESRVV</sequence>
<dbReference type="Pfam" id="PF17906">
    <property type="entry name" value="HTH_48"/>
    <property type="match status" value="1"/>
</dbReference>
<dbReference type="OrthoDB" id="10017160at2759"/>